<dbReference type="PANTHER" id="PTHR24421">
    <property type="entry name" value="NITRATE/NITRITE SENSOR PROTEIN NARX-RELATED"/>
    <property type="match status" value="1"/>
</dbReference>
<keyword evidence="8" id="KW-0902">Two-component regulatory system</keyword>
<dbReference type="OrthoDB" id="9778366at2"/>
<feature type="repeat" description="TPR" evidence="9">
    <location>
        <begin position="240"/>
        <end position="273"/>
    </location>
</feature>
<dbReference type="Pfam" id="PF13181">
    <property type="entry name" value="TPR_8"/>
    <property type="match status" value="1"/>
</dbReference>
<sequence>MIVYQSRIILRITGMLIFIPFLILSQSKSLYSTTDSVEQEAREDKLTSEIRASYNNTPNDPKFLKKIHKVKSKIKTIKGKLNLYILTALHFQRKTKLDSSIYYTKKCLDLKIDNDSINARVRSYAYSILGINYYNQGLYSESKKWYLKGIEEANKFNEINFYYHNIHGLALLYSKLEEYQPSIELFEKCLEYKEDPEIMLGSYINLGLVYSKQEKVTLSNQYLKKAEELGQKFDNEQAKANILTILAANHVQLGDFEKASQLYQEAIEIAKKNSFLKIVLTSFIELGIAQVKRKNYNKAESMFLRALESAEKYGFLNLQIIIHDNIKNLGVDQNNYKKAFIFQSIYNQLKDSITQLQNKKEVNQLEIVYKTREKEREIKLLQLENRNRNLIITNQQEVLEKLRLTQEIEQKENENRLLQYKNASNRRENSIKILKRDKEIQEIKLNKQRVLSNLFLYISVPLSLLTIGLFIVYHQKLKTQNKLNKTLQEVNSQKIQSILKDQELKVIEASIEGQDKERKRIAQELHDSIGGNLAAIKLQLGNISDSSVEEINIQIDETYNLARSLSHNLAPKRFGKNKFCDVFENYIEKIGDASNLKTSLSVFSRTSIDNLKEIIQIEIFKVLQELVINTVKHAEASNIEIEINSIDQKLLTILYTDDGKGFEPRKNNNGLGLDSVKSRIKSLNGIINIDSILKKGIFVTMEIPT</sequence>
<dbReference type="InterPro" id="IPR005467">
    <property type="entry name" value="His_kinase_dom"/>
</dbReference>
<dbReference type="EMBL" id="VFWZ01000007">
    <property type="protein sequence ID" value="TPN83403.1"/>
    <property type="molecule type" value="Genomic_DNA"/>
</dbReference>
<evidence type="ECO:0000256" key="5">
    <source>
        <dbReference type="ARBA" id="ARBA00022741"/>
    </source>
</evidence>
<dbReference type="InterPro" id="IPR003594">
    <property type="entry name" value="HATPase_dom"/>
</dbReference>
<evidence type="ECO:0000256" key="4">
    <source>
        <dbReference type="ARBA" id="ARBA00022679"/>
    </source>
</evidence>
<dbReference type="GO" id="GO:0005524">
    <property type="term" value="F:ATP binding"/>
    <property type="evidence" value="ECO:0007669"/>
    <property type="project" value="UniProtKB-KW"/>
</dbReference>
<evidence type="ECO:0000313" key="14">
    <source>
        <dbReference type="Proteomes" id="UP000315540"/>
    </source>
</evidence>
<dbReference type="Proteomes" id="UP000315540">
    <property type="component" value="Unassembled WGS sequence"/>
</dbReference>
<evidence type="ECO:0000256" key="7">
    <source>
        <dbReference type="ARBA" id="ARBA00022840"/>
    </source>
</evidence>
<organism evidence="13 14">
    <name type="scientific">Aquimarina algicola</name>
    <dbReference type="NCBI Taxonomy" id="2589995"/>
    <lineage>
        <taxon>Bacteria</taxon>
        <taxon>Pseudomonadati</taxon>
        <taxon>Bacteroidota</taxon>
        <taxon>Flavobacteriia</taxon>
        <taxon>Flavobacteriales</taxon>
        <taxon>Flavobacteriaceae</taxon>
        <taxon>Aquimarina</taxon>
    </lineage>
</organism>
<evidence type="ECO:0000313" key="13">
    <source>
        <dbReference type="EMBL" id="TPN83403.1"/>
    </source>
</evidence>
<evidence type="ECO:0000256" key="8">
    <source>
        <dbReference type="ARBA" id="ARBA00023012"/>
    </source>
</evidence>
<keyword evidence="10" id="KW-0175">Coiled coil</keyword>
<evidence type="ECO:0000256" key="11">
    <source>
        <dbReference type="SAM" id="Phobius"/>
    </source>
</evidence>
<gene>
    <name evidence="13" type="ORF">FHK87_19470</name>
</gene>
<comment type="caution">
    <text evidence="13">The sequence shown here is derived from an EMBL/GenBank/DDBJ whole genome shotgun (WGS) entry which is preliminary data.</text>
</comment>
<dbReference type="PROSITE" id="PS50109">
    <property type="entry name" value="HIS_KIN"/>
    <property type="match status" value="1"/>
</dbReference>
<evidence type="ECO:0000259" key="12">
    <source>
        <dbReference type="PROSITE" id="PS50109"/>
    </source>
</evidence>
<feature type="transmembrane region" description="Helical" evidence="11">
    <location>
        <begin position="454"/>
        <end position="473"/>
    </location>
</feature>
<dbReference type="Gene3D" id="1.25.40.10">
    <property type="entry name" value="Tetratricopeptide repeat domain"/>
    <property type="match status" value="2"/>
</dbReference>
<accession>A0A504J730</accession>
<evidence type="ECO:0000256" key="1">
    <source>
        <dbReference type="ARBA" id="ARBA00000085"/>
    </source>
</evidence>
<dbReference type="InterPro" id="IPR050482">
    <property type="entry name" value="Sensor_HK_TwoCompSys"/>
</dbReference>
<dbReference type="GO" id="GO:0016020">
    <property type="term" value="C:membrane"/>
    <property type="evidence" value="ECO:0007669"/>
    <property type="project" value="InterPro"/>
</dbReference>
<dbReference type="Pfam" id="PF13424">
    <property type="entry name" value="TPR_12"/>
    <property type="match status" value="1"/>
</dbReference>
<dbReference type="PANTHER" id="PTHR24421:SF10">
    <property type="entry name" value="NITRATE_NITRITE SENSOR PROTEIN NARQ"/>
    <property type="match status" value="1"/>
</dbReference>
<keyword evidence="11" id="KW-0812">Transmembrane</keyword>
<feature type="transmembrane region" description="Helical" evidence="11">
    <location>
        <begin position="6"/>
        <end position="24"/>
    </location>
</feature>
<dbReference type="AlphaFoldDB" id="A0A504J730"/>
<dbReference type="InterPro" id="IPR011990">
    <property type="entry name" value="TPR-like_helical_dom_sf"/>
</dbReference>
<keyword evidence="6" id="KW-0418">Kinase</keyword>
<dbReference type="PROSITE" id="PS50005">
    <property type="entry name" value="TPR"/>
    <property type="match status" value="1"/>
</dbReference>
<keyword evidence="11" id="KW-1133">Transmembrane helix</keyword>
<dbReference type="Pfam" id="PF07730">
    <property type="entry name" value="HisKA_3"/>
    <property type="match status" value="1"/>
</dbReference>
<dbReference type="EC" id="2.7.13.3" evidence="2"/>
<dbReference type="InterPro" id="IPR019734">
    <property type="entry name" value="TPR_rpt"/>
</dbReference>
<dbReference type="Gene3D" id="3.30.565.10">
    <property type="entry name" value="Histidine kinase-like ATPase, C-terminal domain"/>
    <property type="match status" value="1"/>
</dbReference>
<keyword evidence="5" id="KW-0547">Nucleotide-binding</keyword>
<dbReference type="InterPro" id="IPR036890">
    <property type="entry name" value="HATPase_C_sf"/>
</dbReference>
<protein>
    <recommendedName>
        <fullName evidence="2">histidine kinase</fullName>
        <ecNumber evidence="2">2.7.13.3</ecNumber>
    </recommendedName>
</protein>
<evidence type="ECO:0000256" key="9">
    <source>
        <dbReference type="PROSITE-ProRule" id="PRU00339"/>
    </source>
</evidence>
<keyword evidence="9" id="KW-0802">TPR repeat</keyword>
<evidence type="ECO:0000256" key="2">
    <source>
        <dbReference type="ARBA" id="ARBA00012438"/>
    </source>
</evidence>
<dbReference type="InterPro" id="IPR011712">
    <property type="entry name" value="Sig_transdc_His_kin_sub3_dim/P"/>
</dbReference>
<dbReference type="GO" id="GO:0046983">
    <property type="term" value="F:protein dimerization activity"/>
    <property type="evidence" value="ECO:0007669"/>
    <property type="project" value="InterPro"/>
</dbReference>
<keyword evidence="7" id="KW-0067">ATP-binding</keyword>
<dbReference type="CDD" id="cd16917">
    <property type="entry name" value="HATPase_UhpB-NarQ-NarX-like"/>
    <property type="match status" value="1"/>
</dbReference>
<keyword evidence="14" id="KW-1185">Reference proteome</keyword>
<dbReference type="SMART" id="SM00387">
    <property type="entry name" value="HATPase_c"/>
    <property type="match status" value="1"/>
</dbReference>
<feature type="domain" description="Histidine kinase" evidence="12">
    <location>
        <begin position="618"/>
        <end position="705"/>
    </location>
</feature>
<dbReference type="Gene3D" id="1.20.5.1930">
    <property type="match status" value="1"/>
</dbReference>
<proteinExistence type="predicted"/>
<dbReference type="Pfam" id="PF02518">
    <property type="entry name" value="HATPase_c"/>
    <property type="match status" value="1"/>
</dbReference>
<evidence type="ECO:0000256" key="3">
    <source>
        <dbReference type="ARBA" id="ARBA00022553"/>
    </source>
</evidence>
<keyword evidence="3" id="KW-0597">Phosphoprotein</keyword>
<name>A0A504J730_9FLAO</name>
<keyword evidence="4" id="KW-0808">Transferase</keyword>
<dbReference type="SUPFAM" id="SSF55874">
    <property type="entry name" value="ATPase domain of HSP90 chaperone/DNA topoisomerase II/histidine kinase"/>
    <property type="match status" value="1"/>
</dbReference>
<comment type="catalytic activity">
    <reaction evidence="1">
        <text>ATP + protein L-histidine = ADP + protein N-phospho-L-histidine.</text>
        <dbReference type="EC" id="2.7.13.3"/>
    </reaction>
</comment>
<dbReference type="SUPFAM" id="SSF48452">
    <property type="entry name" value="TPR-like"/>
    <property type="match status" value="1"/>
</dbReference>
<dbReference type="SMART" id="SM00028">
    <property type="entry name" value="TPR"/>
    <property type="match status" value="5"/>
</dbReference>
<keyword evidence="11" id="KW-0472">Membrane</keyword>
<dbReference type="GO" id="GO:0000155">
    <property type="term" value="F:phosphorelay sensor kinase activity"/>
    <property type="evidence" value="ECO:0007669"/>
    <property type="project" value="InterPro"/>
</dbReference>
<evidence type="ECO:0000256" key="10">
    <source>
        <dbReference type="SAM" id="Coils"/>
    </source>
</evidence>
<dbReference type="RefSeq" id="WP_140595492.1">
    <property type="nucleotide sequence ID" value="NZ_VFWZ01000007.1"/>
</dbReference>
<feature type="coiled-coil region" evidence="10">
    <location>
        <begin position="394"/>
        <end position="428"/>
    </location>
</feature>
<reference evidence="13 14" key="1">
    <citation type="submission" date="2019-06" db="EMBL/GenBank/DDBJ databases">
        <authorList>
            <person name="Meng X."/>
        </authorList>
    </citation>
    <scope>NUCLEOTIDE SEQUENCE [LARGE SCALE GENOMIC DNA]</scope>
    <source>
        <strain evidence="13 14">M625</strain>
    </source>
</reference>
<evidence type="ECO:0000256" key="6">
    <source>
        <dbReference type="ARBA" id="ARBA00022777"/>
    </source>
</evidence>